<dbReference type="Proteomes" id="UP000596660">
    <property type="component" value="Unplaced"/>
</dbReference>
<sequence>MGKNDPELSAARKAYRSAKDIGNRKEEARWANVIGNLHKDRGEYCEALNWLRIDYEISTSFLLQKDRLPSCQSMGELYLRLHNFQDALRYQKEHLELAKDEEDLVEQQRANTQLGRTYQEMFTKFEDHSALHKAKKFFKSSMSLAKTLKENPPDSKSSFLKEYIDAYNNVGMLEMELDNLEEAEKILTKGLEICDEEEVNENDEGRTRLHHNLGFVYMQLRKWNKAREHIKKDILICKNIRHRQGEAKGYINLGELYCKVQKFDETLQCYQTALKLAKSLEDEFALARQIEENIRVVKEYIKVREDIKTEEQKLKKLQRSMNTAKGTSSERKCLRQLMKSLDLLIDKATVISAWEKHRKHAIEKIEIASKLSDKEKLADSYLVVGESYEKLRNFEKAREWYTKSWNIYKVIGNLEGQALAKINLGDVLDSEGDWRGALMEFQEGYRIAAQAKKITTQISALENMHYSHMIRFDNVDEARKLKLEIESLQTLLNNEQEPHNALENGCSETETEGNDSLSEDKFVDCGLSHNSEPLPVGKSISSLEDLEDEEVLSSLSRCKKLQKLETSNENGAKRVSGTAEALAKNLPDSLKSPLTTVGRKRARLVVSDDEEDAQCSNMSLDATQEDIATSNELKSRSNHLDSARDQQDLVLDGCKHDTSSCNLVNHEESSCSYKSSKPEEAAHSNRKSQADNKLHRHLISHAYIILAEDMCSSYPDTTNKAGIIMKTDQFGIRIKFEDASVCIEAEPSVFAGEFDIEALKLQAACSYYLQLSSQRRSSGLLPIIDNLKFGEQILAADHTMDTLLIEAQAGGSIEASINRWVQKRLIKVYVDCCQRLAEPPNMKLLMKLYNLKISEDEVIVSDCELQDMSVVPLLDALSAHKTISMLNLSHNMLGNATMERLKQALTSSGQKYGALVLDLHCNLFGPTALFQICECPVLFSRLEVLNISGNRLTDACGTYLSTILCNCKGLYSLNMERCSITSRTIQTVADALDSGSVLSQLLVGHNNPISGNSLSNLLGKLAKLERFSELSLDGIKLNKHAFDSVCQLARSSCLSGLMLGATNIGSDGALKLTESLFHETQELAKLNLSFCGLRLNFVERLKIVPAVLNILELNLAGNPITSEAGNALASILLNPECSLKLLLLNKCHLGLTGVIQIMKSLAENESLEELNLAGNIEQEQLQHIGNDITGNKNSEALGSKKVLQDPAGEQHEEDAFNQLVVADSYENDSKAEDSDALLADTCNSQDNQRIKELSNAIRNAKHLQLLDLSNNGFTTQVADAFYTAWCSSTRAGVPRRHANDQLLHLSTQDKICCGLKPCCRKN</sequence>
<dbReference type="OMA" id="HHEVECS"/>
<dbReference type="Gene3D" id="3.80.10.10">
    <property type="entry name" value="Ribonuclease Inhibitor"/>
    <property type="match status" value="1"/>
</dbReference>
<name>A0A803KX55_CHEQI</name>
<dbReference type="GO" id="GO:0040029">
    <property type="term" value="P:epigenetic regulation of gene expression"/>
    <property type="evidence" value="ECO:0007669"/>
    <property type="project" value="InterPro"/>
</dbReference>
<dbReference type="InterPro" id="IPR019734">
    <property type="entry name" value="TPR_rpt"/>
</dbReference>
<dbReference type="InterPro" id="IPR044227">
    <property type="entry name" value="TONSOKU"/>
</dbReference>
<dbReference type="GO" id="GO:0072423">
    <property type="term" value="P:response to DNA damage checkpoint signaling"/>
    <property type="evidence" value="ECO:0007669"/>
    <property type="project" value="InterPro"/>
</dbReference>
<reference evidence="3" key="2">
    <citation type="submission" date="2021-03" db="UniProtKB">
        <authorList>
            <consortium name="EnsemblPlants"/>
        </authorList>
    </citation>
    <scope>IDENTIFICATION</scope>
</reference>
<dbReference type="SUPFAM" id="SSF52047">
    <property type="entry name" value="RNI-like"/>
    <property type="match status" value="1"/>
</dbReference>
<dbReference type="Gramene" id="AUR62003613-RA">
    <property type="protein sequence ID" value="AUR62003613-RA:cds"/>
    <property type="gene ID" value="AUR62003613"/>
</dbReference>
<dbReference type="InterPro" id="IPR032675">
    <property type="entry name" value="LRR_dom_sf"/>
</dbReference>
<dbReference type="Gene3D" id="1.25.40.10">
    <property type="entry name" value="Tetratricopeptide repeat domain"/>
    <property type="match status" value="3"/>
</dbReference>
<organism evidence="3 4">
    <name type="scientific">Chenopodium quinoa</name>
    <name type="common">Quinoa</name>
    <dbReference type="NCBI Taxonomy" id="63459"/>
    <lineage>
        <taxon>Eukaryota</taxon>
        <taxon>Viridiplantae</taxon>
        <taxon>Streptophyta</taxon>
        <taxon>Embryophyta</taxon>
        <taxon>Tracheophyta</taxon>
        <taxon>Spermatophyta</taxon>
        <taxon>Magnoliopsida</taxon>
        <taxon>eudicotyledons</taxon>
        <taxon>Gunneridae</taxon>
        <taxon>Pentapetalae</taxon>
        <taxon>Caryophyllales</taxon>
        <taxon>Chenopodiaceae</taxon>
        <taxon>Chenopodioideae</taxon>
        <taxon>Atripliceae</taxon>
        <taxon>Chenopodium</taxon>
    </lineage>
</organism>
<dbReference type="Pfam" id="PF13424">
    <property type="entry name" value="TPR_12"/>
    <property type="match status" value="1"/>
</dbReference>
<accession>A0A803KX55</accession>
<dbReference type="PROSITE" id="PS50005">
    <property type="entry name" value="TPR"/>
    <property type="match status" value="2"/>
</dbReference>
<keyword evidence="2" id="KW-0175">Coiled coil</keyword>
<dbReference type="SUPFAM" id="SSF48452">
    <property type="entry name" value="TPR-like"/>
    <property type="match status" value="2"/>
</dbReference>
<evidence type="ECO:0000313" key="3">
    <source>
        <dbReference type="EnsemblPlants" id="AUR62003613-RA:cds"/>
    </source>
</evidence>
<dbReference type="SMART" id="SM00368">
    <property type="entry name" value="LRR_RI"/>
    <property type="match status" value="4"/>
</dbReference>
<feature type="repeat" description="TPR" evidence="1">
    <location>
        <begin position="164"/>
        <end position="197"/>
    </location>
</feature>
<dbReference type="InterPro" id="IPR011990">
    <property type="entry name" value="TPR-like_helical_dom_sf"/>
</dbReference>
<evidence type="ECO:0008006" key="5">
    <source>
        <dbReference type="Google" id="ProtNLM"/>
    </source>
</evidence>
<keyword evidence="4" id="KW-1185">Reference proteome</keyword>
<dbReference type="GO" id="GO:0009933">
    <property type="term" value="P:meristem structural organization"/>
    <property type="evidence" value="ECO:0007669"/>
    <property type="project" value="InterPro"/>
</dbReference>
<feature type="coiled-coil region" evidence="2">
    <location>
        <begin position="300"/>
        <end position="327"/>
    </location>
</feature>
<dbReference type="PANTHER" id="PTHR47684">
    <property type="entry name" value="PROTEIN TONSOKU"/>
    <property type="match status" value="1"/>
</dbReference>
<dbReference type="GO" id="GO:0005634">
    <property type="term" value="C:nucleus"/>
    <property type="evidence" value="ECO:0007669"/>
    <property type="project" value="InterPro"/>
</dbReference>
<reference evidence="3" key="1">
    <citation type="journal article" date="2017" name="Nature">
        <title>The genome of Chenopodium quinoa.</title>
        <authorList>
            <person name="Jarvis D.E."/>
            <person name="Ho Y.S."/>
            <person name="Lightfoot D.J."/>
            <person name="Schmoeckel S.M."/>
            <person name="Li B."/>
            <person name="Borm T.J.A."/>
            <person name="Ohyanagi H."/>
            <person name="Mineta K."/>
            <person name="Michell C.T."/>
            <person name="Saber N."/>
            <person name="Kharbatia N.M."/>
            <person name="Rupper R.R."/>
            <person name="Sharp A.R."/>
            <person name="Dally N."/>
            <person name="Boughton B.A."/>
            <person name="Woo Y.H."/>
            <person name="Gao G."/>
            <person name="Schijlen E.G.W.M."/>
            <person name="Guo X."/>
            <person name="Momin A.A."/>
            <person name="Negrao S."/>
            <person name="Al-Babili S."/>
            <person name="Gehring C."/>
            <person name="Roessner U."/>
            <person name="Jung C."/>
            <person name="Murphy K."/>
            <person name="Arold S.T."/>
            <person name="Gojobori T."/>
            <person name="van der Linden C.G."/>
            <person name="van Loo E.N."/>
            <person name="Jellen E.N."/>
            <person name="Maughan P.J."/>
            <person name="Tester M."/>
        </authorList>
    </citation>
    <scope>NUCLEOTIDE SEQUENCE [LARGE SCALE GENOMIC DNA]</scope>
    <source>
        <strain evidence="3">cv. PI 614886</strain>
    </source>
</reference>
<dbReference type="PANTHER" id="PTHR47684:SF1">
    <property type="entry name" value="PROTEIN TONSOKU"/>
    <property type="match status" value="1"/>
</dbReference>
<keyword evidence="1" id="KW-0802">TPR repeat</keyword>
<dbReference type="SMART" id="SM00028">
    <property type="entry name" value="TPR"/>
    <property type="match status" value="6"/>
</dbReference>
<dbReference type="Pfam" id="PF13176">
    <property type="entry name" value="TPR_7"/>
    <property type="match status" value="2"/>
</dbReference>
<evidence type="ECO:0000313" key="4">
    <source>
        <dbReference type="Proteomes" id="UP000596660"/>
    </source>
</evidence>
<evidence type="ECO:0000256" key="1">
    <source>
        <dbReference type="PROSITE-ProRule" id="PRU00339"/>
    </source>
</evidence>
<feature type="repeat" description="TPR" evidence="1">
    <location>
        <begin position="247"/>
        <end position="280"/>
    </location>
</feature>
<protein>
    <recommendedName>
        <fullName evidence="5">Protein TONSOKU</fullName>
    </recommendedName>
</protein>
<dbReference type="Pfam" id="PF13181">
    <property type="entry name" value="TPR_8"/>
    <property type="match status" value="1"/>
</dbReference>
<evidence type="ECO:0000256" key="2">
    <source>
        <dbReference type="SAM" id="Coils"/>
    </source>
</evidence>
<dbReference type="EnsemblPlants" id="AUR62003613-RA">
    <property type="protein sequence ID" value="AUR62003613-RA:cds"/>
    <property type="gene ID" value="AUR62003613"/>
</dbReference>
<dbReference type="FunFam" id="3.80.10.10:FF:000500">
    <property type="entry name" value="Protein TONSOKU"/>
    <property type="match status" value="1"/>
</dbReference>
<proteinExistence type="predicted"/>